<dbReference type="InParanoid" id="Q8TVG4"/>
<protein>
    <submittedName>
        <fullName evidence="2">Predicted membrane protein conserved in archaea</fullName>
    </submittedName>
</protein>
<dbReference type="AlphaFoldDB" id="Q8TVG4"/>
<accession>Q8TVG4</accession>
<dbReference type="EnsemblBacteria" id="AAM02638">
    <property type="protein sequence ID" value="AAM02638"/>
    <property type="gene ID" value="MK1425"/>
</dbReference>
<dbReference type="Proteomes" id="UP000001826">
    <property type="component" value="Chromosome"/>
</dbReference>
<evidence type="ECO:0000313" key="3">
    <source>
        <dbReference type="Proteomes" id="UP000001826"/>
    </source>
</evidence>
<keyword evidence="1" id="KW-0812">Transmembrane</keyword>
<feature type="transmembrane region" description="Helical" evidence="1">
    <location>
        <begin position="128"/>
        <end position="145"/>
    </location>
</feature>
<dbReference type="PaxDb" id="190192-MK1425"/>
<keyword evidence="3" id="KW-1185">Reference proteome</keyword>
<feature type="transmembrane region" description="Helical" evidence="1">
    <location>
        <begin position="51"/>
        <end position="70"/>
    </location>
</feature>
<reference evidence="2 3" key="1">
    <citation type="journal article" date="2002" name="Proc. Natl. Acad. Sci. U.S.A.">
        <title>The complete genome of hyperthermophile Methanopyrus kandleri AV19 and monophyly of archaeal methanogens.</title>
        <authorList>
            <person name="Slesarev A.I."/>
            <person name="Mezhevaya K.V."/>
            <person name="Makarova K.S."/>
            <person name="Polushin N.N."/>
            <person name="Shcherbinina O.V."/>
            <person name="Shakhova V.V."/>
            <person name="Belova G.I."/>
            <person name="Aravind L."/>
            <person name="Natale D.A."/>
            <person name="Rogozin I.B."/>
            <person name="Tatusov R.L."/>
            <person name="Wolf Y.I."/>
            <person name="Stetter K.O."/>
            <person name="Malykh A.G."/>
            <person name="Koonin E.V."/>
            <person name="Kozyavkin S.A."/>
        </authorList>
    </citation>
    <scope>NUCLEOTIDE SEQUENCE [LARGE SCALE GENOMIC DNA]</scope>
    <source>
        <strain evidence="3">AV19 / DSM 6324 / JCM 9639 / NBRC 100938</strain>
    </source>
</reference>
<feature type="transmembrane region" description="Helical" evidence="1">
    <location>
        <begin position="177"/>
        <end position="197"/>
    </location>
</feature>
<name>Q8TVG4_METKA</name>
<organism evidence="2 3">
    <name type="scientific">Methanopyrus kandleri (strain AV19 / DSM 6324 / JCM 9639 / NBRC 100938)</name>
    <dbReference type="NCBI Taxonomy" id="190192"/>
    <lineage>
        <taxon>Archaea</taxon>
        <taxon>Methanobacteriati</taxon>
        <taxon>Methanobacteriota</taxon>
        <taxon>Methanomada group</taxon>
        <taxon>Methanopyri</taxon>
        <taxon>Methanopyrales</taxon>
        <taxon>Methanopyraceae</taxon>
        <taxon>Methanopyrus</taxon>
    </lineage>
</organism>
<dbReference type="STRING" id="190192.MK1425"/>
<dbReference type="KEGG" id="mka:MK1425"/>
<evidence type="ECO:0000256" key="1">
    <source>
        <dbReference type="SAM" id="Phobius"/>
    </source>
</evidence>
<gene>
    <name evidence="2" type="ordered locus">MK1425</name>
</gene>
<dbReference type="EMBL" id="AE009439">
    <property type="protein sequence ID" value="AAM02638.1"/>
    <property type="molecule type" value="Genomic_DNA"/>
</dbReference>
<feature type="transmembrane region" description="Helical" evidence="1">
    <location>
        <begin position="101"/>
        <end position="122"/>
    </location>
</feature>
<dbReference type="Pfam" id="PF07758">
    <property type="entry name" value="DUF1614"/>
    <property type="match status" value="1"/>
</dbReference>
<keyword evidence="1" id="KW-1133">Transmembrane helix</keyword>
<dbReference type="HOGENOM" id="CLU_082100_0_0_2"/>
<sequence length="241" mass="25389">MTVLNSHVVHSPTSRTFLLFLAAWLLLSFLMMFLYFVSIPGFFHALGLEPRTALLLSLLSIVGSAVNVPIKRIRKLVTVQHETYGFWGISYQVPVRRSEEIVIAVNVGGCLIPVAVSVYLIATNLDLWLQYLLATAVTTIVSYATARVIPGVGIAVPFFLPAAVAGTVALLTTKGGAASVAYVAGTLGTLIGADLLNLRKAVNWGSAPVLSIGGAGTFDAVFVTGLTAVWIAYVLSPGAGT</sequence>
<feature type="transmembrane region" description="Helical" evidence="1">
    <location>
        <begin position="152"/>
        <end position="171"/>
    </location>
</feature>
<dbReference type="InterPro" id="IPR011672">
    <property type="entry name" value="DUF1614"/>
</dbReference>
<feature type="transmembrane region" description="Helical" evidence="1">
    <location>
        <begin position="209"/>
        <end position="235"/>
    </location>
</feature>
<evidence type="ECO:0000313" key="2">
    <source>
        <dbReference type="EMBL" id="AAM02638.1"/>
    </source>
</evidence>
<feature type="transmembrane region" description="Helical" evidence="1">
    <location>
        <begin position="17"/>
        <end position="39"/>
    </location>
</feature>
<dbReference type="PATRIC" id="fig|190192.8.peg.1581"/>
<keyword evidence="1" id="KW-0472">Membrane</keyword>
<proteinExistence type="predicted"/>